<sequence>MRARAYCAHPSIRDRWALRCMSRFPDQVVSLKRDPQCLSPQASLILVYRPTSVGMKGLVDLSQLGNRTQTYYA</sequence>
<dbReference type="AlphaFoldDB" id="A0A8X6WEA7"/>
<protein>
    <submittedName>
        <fullName evidence="1">Uncharacterized protein</fullName>
    </submittedName>
</protein>
<name>A0A8X6WEA7_TRICX</name>
<comment type="caution">
    <text evidence="1">The sequence shown here is derived from an EMBL/GenBank/DDBJ whole genome shotgun (WGS) entry which is preliminary data.</text>
</comment>
<reference evidence="1" key="1">
    <citation type="submission" date="2020-08" db="EMBL/GenBank/DDBJ databases">
        <title>Multicomponent nature underlies the extraordinary mechanical properties of spider dragline silk.</title>
        <authorList>
            <person name="Kono N."/>
            <person name="Nakamura H."/>
            <person name="Mori M."/>
            <person name="Yoshida Y."/>
            <person name="Ohtoshi R."/>
            <person name="Malay A.D."/>
            <person name="Moran D.A.P."/>
            <person name="Tomita M."/>
            <person name="Numata K."/>
            <person name="Arakawa K."/>
        </authorList>
    </citation>
    <scope>NUCLEOTIDE SEQUENCE</scope>
</reference>
<organism evidence="1 2">
    <name type="scientific">Trichonephila clavipes</name>
    <name type="common">Golden silk orbweaver</name>
    <name type="synonym">Nephila clavipes</name>
    <dbReference type="NCBI Taxonomy" id="2585209"/>
    <lineage>
        <taxon>Eukaryota</taxon>
        <taxon>Metazoa</taxon>
        <taxon>Ecdysozoa</taxon>
        <taxon>Arthropoda</taxon>
        <taxon>Chelicerata</taxon>
        <taxon>Arachnida</taxon>
        <taxon>Araneae</taxon>
        <taxon>Araneomorphae</taxon>
        <taxon>Entelegynae</taxon>
        <taxon>Araneoidea</taxon>
        <taxon>Nephilidae</taxon>
        <taxon>Trichonephila</taxon>
    </lineage>
</organism>
<accession>A0A8X6WEA7</accession>
<dbReference type="EMBL" id="BMAU01021410">
    <property type="protein sequence ID" value="GFY33328.1"/>
    <property type="molecule type" value="Genomic_DNA"/>
</dbReference>
<evidence type="ECO:0000313" key="2">
    <source>
        <dbReference type="Proteomes" id="UP000887159"/>
    </source>
</evidence>
<keyword evidence="2" id="KW-1185">Reference proteome</keyword>
<evidence type="ECO:0000313" key="1">
    <source>
        <dbReference type="EMBL" id="GFY33328.1"/>
    </source>
</evidence>
<proteinExistence type="predicted"/>
<gene>
    <name evidence="1" type="ORF">TNCV_1897801</name>
</gene>
<dbReference type="Proteomes" id="UP000887159">
    <property type="component" value="Unassembled WGS sequence"/>
</dbReference>